<keyword evidence="2" id="KW-1185">Reference proteome</keyword>
<evidence type="ECO:0000313" key="2">
    <source>
        <dbReference type="Proteomes" id="UP000004995"/>
    </source>
</evidence>
<proteinExistence type="predicted"/>
<dbReference type="Gramene" id="KQK96900">
    <property type="protein sequence ID" value="KQK96900"/>
    <property type="gene ID" value="SETIT_013028mg"/>
</dbReference>
<evidence type="ECO:0000313" key="1">
    <source>
        <dbReference type="EnsemblPlants" id="KQK96900"/>
    </source>
</evidence>
<dbReference type="EnsemblPlants" id="KQK96900">
    <property type="protein sequence ID" value="KQK96900"/>
    <property type="gene ID" value="SETIT_013028mg"/>
</dbReference>
<dbReference type="EMBL" id="AGNK02004305">
    <property type="status" value="NOT_ANNOTATED_CDS"/>
    <property type="molecule type" value="Genomic_DNA"/>
</dbReference>
<dbReference type="HOGENOM" id="CLU_3035994_0_0_1"/>
<reference evidence="2" key="1">
    <citation type="journal article" date="2012" name="Nat. Biotechnol.">
        <title>Reference genome sequence of the model plant Setaria.</title>
        <authorList>
            <person name="Bennetzen J.L."/>
            <person name="Schmutz J."/>
            <person name="Wang H."/>
            <person name="Percifield R."/>
            <person name="Hawkins J."/>
            <person name="Pontaroli A.C."/>
            <person name="Estep M."/>
            <person name="Feng L."/>
            <person name="Vaughn J.N."/>
            <person name="Grimwood J."/>
            <person name="Jenkins J."/>
            <person name="Barry K."/>
            <person name="Lindquist E."/>
            <person name="Hellsten U."/>
            <person name="Deshpande S."/>
            <person name="Wang X."/>
            <person name="Wu X."/>
            <person name="Mitros T."/>
            <person name="Triplett J."/>
            <person name="Yang X."/>
            <person name="Ye C.Y."/>
            <person name="Mauro-Herrera M."/>
            <person name="Wang L."/>
            <person name="Li P."/>
            <person name="Sharma M."/>
            <person name="Sharma R."/>
            <person name="Ronald P.C."/>
            <person name="Panaud O."/>
            <person name="Kellogg E.A."/>
            <person name="Brutnell T.P."/>
            <person name="Doust A.N."/>
            <person name="Tuskan G.A."/>
            <person name="Rokhsar D."/>
            <person name="Devos K.M."/>
        </authorList>
    </citation>
    <scope>NUCLEOTIDE SEQUENCE [LARGE SCALE GENOMIC DNA]</scope>
    <source>
        <strain evidence="2">cv. Yugu1</strain>
    </source>
</reference>
<dbReference type="AlphaFoldDB" id="K3YFL0"/>
<organism evidence="1 2">
    <name type="scientific">Setaria italica</name>
    <name type="common">Foxtail millet</name>
    <name type="synonym">Panicum italicum</name>
    <dbReference type="NCBI Taxonomy" id="4555"/>
    <lineage>
        <taxon>Eukaryota</taxon>
        <taxon>Viridiplantae</taxon>
        <taxon>Streptophyta</taxon>
        <taxon>Embryophyta</taxon>
        <taxon>Tracheophyta</taxon>
        <taxon>Spermatophyta</taxon>
        <taxon>Magnoliopsida</taxon>
        <taxon>Liliopsida</taxon>
        <taxon>Poales</taxon>
        <taxon>Poaceae</taxon>
        <taxon>PACMAD clade</taxon>
        <taxon>Panicoideae</taxon>
        <taxon>Panicodae</taxon>
        <taxon>Paniceae</taxon>
        <taxon>Cenchrinae</taxon>
        <taxon>Setaria</taxon>
    </lineage>
</organism>
<name>K3YFL0_SETIT</name>
<reference evidence="1" key="2">
    <citation type="submission" date="2018-08" db="UniProtKB">
        <authorList>
            <consortium name="EnsemblPlants"/>
        </authorList>
    </citation>
    <scope>IDENTIFICATION</scope>
    <source>
        <strain evidence="1">Yugu1</strain>
    </source>
</reference>
<accession>K3YFL0</accession>
<dbReference type="InParanoid" id="K3YFL0"/>
<sequence>MMLNSCSSSSWSKISLIAGTDSDMSKSSSAESTMIVSIFRRAHGQQCTLESKCQD</sequence>
<protein>
    <submittedName>
        <fullName evidence="1">Uncharacterized protein</fullName>
    </submittedName>
</protein>
<dbReference type="Proteomes" id="UP000004995">
    <property type="component" value="Unassembled WGS sequence"/>
</dbReference>